<dbReference type="PANTHER" id="PTHR10334">
    <property type="entry name" value="CYSTEINE-RICH SECRETORY PROTEIN-RELATED"/>
    <property type="match status" value="1"/>
</dbReference>
<proteinExistence type="predicted"/>
<accession>A0AA35QTC1</accession>
<sequence length="402" mass="44184">IAQSHYCAAIVKKMECLKIILFLGLAATASAAVCTNTIGVDGGRGQSWACLEIGSGCITSYVRYPGIATNPTITFCEGHNSDGSQCHTATSSNICSDIPLLTIIKIPTPDLRGTLEFRVGFRSSPPKVCFSGPKDECGSSFQPTSTPEECSIYTDCKLTTSQFTRAEEGSTAFLCFPPKKYDLTLERFAQNYLDSLSTCLPQHNPNNSNYGENVYRQTTSKNFASDVNFEHMVQLWYDEVSYYNYWFNSCRLPEGLSCGHFTQVVWANTERVGCGVKICEDRNVTRTLVVCNYDPAGNIKPDRNSPTYRPYTSGLPCTRCPSTHPSCQNNFCVQSSGAQEVKQQLAEDVLKILLGLHGDKPQAGVEEWEMGSNDSGAGGGDIEFKMTHEEVKEGNGWIDKVI</sequence>
<dbReference type="InterPro" id="IPR018244">
    <property type="entry name" value="Allrgn_V5/Tpx1_CS"/>
</dbReference>
<dbReference type="InterPro" id="IPR001283">
    <property type="entry name" value="CRISP-related"/>
</dbReference>
<feature type="domain" description="SCP" evidence="2">
    <location>
        <begin position="158"/>
        <end position="301"/>
    </location>
</feature>
<keyword evidence="4" id="KW-1185">Reference proteome</keyword>
<feature type="non-terminal residue" evidence="3">
    <location>
        <position position="1"/>
    </location>
</feature>
<dbReference type="PRINTS" id="PR00837">
    <property type="entry name" value="V5TPXLIKE"/>
</dbReference>
<evidence type="ECO:0000256" key="1">
    <source>
        <dbReference type="SAM" id="SignalP"/>
    </source>
</evidence>
<dbReference type="InterPro" id="IPR014044">
    <property type="entry name" value="CAP_dom"/>
</dbReference>
<feature type="chain" id="PRO_5041272128" evidence="1">
    <location>
        <begin position="32"/>
        <end position="402"/>
    </location>
</feature>
<protein>
    <submittedName>
        <fullName evidence="3">Peptidase inhibitor 16</fullName>
    </submittedName>
</protein>
<comment type="caution">
    <text evidence="3">The sequence shown here is derived from an EMBL/GenBank/DDBJ whole genome shotgun (WGS) entry which is preliminary data.</text>
</comment>
<evidence type="ECO:0000313" key="3">
    <source>
        <dbReference type="EMBL" id="CAI7990279.1"/>
    </source>
</evidence>
<keyword evidence="1" id="KW-0732">Signal</keyword>
<dbReference type="GO" id="GO:0005576">
    <property type="term" value="C:extracellular region"/>
    <property type="evidence" value="ECO:0007669"/>
    <property type="project" value="InterPro"/>
</dbReference>
<dbReference type="AlphaFoldDB" id="A0AA35QTC1"/>
<dbReference type="Pfam" id="PF00188">
    <property type="entry name" value="CAP"/>
    <property type="match status" value="1"/>
</dbReference>
<dbReference type="Gene3D" id="3.40.33.10">
    <property type="entry name" value="CAP"/>
    <property type="match status" value="1"/>
</dbReference>
<organism evidence="3 4">
    <name type="scientific">Geodia barretti</name>
    <name type="common">Barrett's horny sponge</name>
    <dbReference type="NCBI Taxonomy" id="519541"/>
    <lineage>
        <taxon>Eukaryota</taxon>
        <taxon>Metazoa</taxon>
        <taxon>Porifera</taxon>
        <taxon>Demospongiae</taxon>
        <taxon>Heteroscleromorpha</taxon>
        <taxon>Tetractinellida</taxon>
        <taxon>Astrophorina</taxon>
        <taxon>Geodiidae</taxon>
        <taxon>Geodia</taxon>
    </lineage>
</organism>
<dbReference type="EMBL" id="CASHTH010000061">
    <property type="protein sequence ID" value="CAI7990279.1"/>
    <property type="molecule type" value="Genomic_DNA"/>
</dbReference>
<evidence type="ECO:0000259" key="2">
    <source>
        <dbReference type="SMART" id="SM00198"/>
    </source>
</evidence>
<dbReference type="SUPFAM" id="SSF55797">
    <property type="entry name" value="PR-1-like"/>
    <property type="match status" value="1"/>
</dbReference>
<dbReference type="Proteomes" id="UP001174909">
    <property type="component" value="Unassembled WGS sequence"/>
</dbReference>
<evidence type="ECO:0000313" key="4">
    <source>
        <dbReference type="Proteomes" id="UP001174909"/>
    </source>
</evidence>
<dbReference type="PROSITE" id="PS01010">
    <property type="entry name" value="CRISP_2"/>
    <property type="match status" value="1"/>
</dbReference>
<reference evidence="3" key="1">
    <citation type="submission" date="2023-03" db="EMBL/GenBank/DDBJ databases">
        <authorList>
            <person name="Steffen K."/>
            <person name="Cardenas P."/>
        </authorList>
    </citation>
    <scope>NUCLEOTIDE SEQUENCE</scope>
</reference>
<dbReference type="InterPro" id="IPR035940">
    <property type="entry name" value="CAP_sf"/>
</dbReference>
<gene>
    <name evidence="3" type="ORF">GBAR_LOCUS450</name>
</gene>
<name>A0AA35QTC1_GEOBA</name>
<feature type="signal peptide" evidence="1">
    <location>
        <begin position="1"/>
        <end position="31"/>
    </location>
</feature>
<dbReference type="PROSITE" id="PS01009">
    <property type="entry name" value="CRISP_1"/>
    <property type="match status" value="1"/>
</dbReference>
<dbReference type="SMART" id="SM00198">
    <property type="entry name" value="SCP"/>
    <property type="match status" value="1"/>
</dbReference>